<dbReference type="Gene3D" id="3.30.2010.10">
    <property type="entry name" value="Metalloproteases ('zincins'), catalytic domain"/>
    <property type="match status" value="1"/>
</dbReference>
<evidence type="ECO:0000313" key="9">
    <source>
        <dbReference type="EMBL" id="MBV2130304.1"/>
    </source>
</evidence>
<keyword evidence="2" id="KW-0479">Metal-binding</keyword>
<dbReference type="PANTHER" id="PTHR34978:SF3">
    <property type="entry name" value="SLR0241 PROTEIN"/>
    <property type="match status" value="1"/>
</dbReference>
<gene>
    <name evidence="9" type="ORF">KQY15_14510</name>
</gene>
<keyword evidence="3 6" id="KW-0378">Hydrolase</keyword>
<feature type="transmembrane region" description="Helical" evidence="7">
    <location>
        <begin position="12"/>
        <end position="36"/>
    </location>
</feature>
<evidence type="ECO:0000256" key="6">
    <source>
        <dbReference type="RuleBase" id="RU003983"/>
    </source>
</evidence>
<feature type="transmembrane region" description="Helical" evidence="7">
    <location>
        <begin position="92"/>
        <end position="112"/>
    </location>
</feature>
<evidence type="ECO:0000256" key="2">
    <source>
        <dbReference type="ARBA" id="ARBA00022723"/>
    </source>
</evidence>
<dbReference type="RefSeq" id="WP_217670401.1">
    <property type="nucleotide sequence ID" value="NZ_JAHRID010000007.1"/>
</dbReference>
<dbReference type="PANTHER" id="PTHR34978">
    <property type="entry name" value="POSSIBLE SENSOR-TRANSDUCER PROTEIN BLAR"/>
    <property type="match status" value="1"/>
</dbReference>
<evidence type="ECO:0000256" key="1">
    <source>
        <dbReference type="ARBA" id="ARBA00022670"/>
    </source>
</evidence>
<dbReference type="EMBL" id="JAHRID010000007">
    <property type="protein sequence ID" value="MBV2130304.1"/>
    <property type="molecule type" value="Genomic_DNA"/>
</dbReference>
<sequence length="331" mass="37312">MLFGDVAVVLNLLSIGVLTFAVSVVFITIVTSFILDRSEQFSFKLRKLVLWVQVSAPWWIAFGCLTLFVPGQEENSSTTWLLDFAHWHHIDVFNFTSWHSFTLFAAFVYLFYRFGSTVKDGLQQSVAMSNLIDFTNATPTVTESLVVYYSLPFKAPAAFTAGLLSPKIYLTTALLDHINQQELDIIVRHELAHVESRDPLYKAIFSALACFFPVVTKRKLIEHFTLLTEQMADYSVTATYDNLDVAQTLVNVARMQRVESEQINRVGCHGIQTSHFGNDQTSVRVHRLLNPMLPSSWLALGISFLMLASVALLTSSVVDSLHHIIETFLTH</sequence>
<accession>A0ABS6MNC6</accession>
<protein>
    <submittedName>
        <fullName evidence="9">M56 family metallopeptidase</fullName>
    </submittedName>
</protein>
<comment type="similarity">
    <text evidence="6">Belongs to the peptidase M48 family.</text>
</comment>
<dbReference type="CDD" id="cd07326">
    <property type="entry name" value="M56_BlaR1_MecR1_like"/>
    <property type="match status" value="1"/>
</dbReference>
<keyword evidence="1 6" id="KW-0645">Protease</keyword>
<dbReference type="InterPro" id="IPR052173">
    <property type="entry name" value="Beta-lactam_resp_regulator"/>
</dbReference>
<keyword evidence="7" id="KW-0812">Transmembrane</keyword>
<feature type="transmembrane region" description="Helical" evidence="7">
    <location>
        <begin position="297"/>
        <end position="318"/>
    </location>
</feature>
<evidence type="ECO:0000259" key="8">
    <source>
        <dbReference type="Pfam" id="PF01435"/>
    </source>
</evidence>
<evidence type="ECO:0000256" key="4">
    <source>
        <dbReference type="ARBA" id="ARBA00022833"/>
    </source>
</evidence>
<proteinExistence type="inferred from homology"/>
<organism evidence="9 10">
    <name type="scientific">Arsukibacterium indicum</name>
    <dbReference type="NCBI Taxonomy" id="2848612"/>
    <lineage>
        <taxon>Bacteria</taxon>
        <taxon>Pseudomonadati</taxon>
        <taxon>Pseudomonadota</taxon>
        <taxon>Gammaproteobacteria</taxon>
        <taxon>Chromatiales</taxon>
        <taxon>Chromatiaceae</taxon>
        <taxon>Arsukibacterium</taxon>
    </lineage>
</organism>
<evidence type="ECO:0000313" key="10">
    <source>
        <dbReference type="Proteomes" id="UP000704611"/>
    </source>
</evidence>
<keyword evidence="10" id="KW-1185">Reference proteome</keyword>
<feature type="transmembrane region" description="Helical" evidence="7">
    <location>
        <begin position="48"/>
        <end position="72"/>
    </location>
</feature>
<dbReference type="InterPro" id="IPR001915">
    <property type="entry name" value="Peptidase_M48"/>
</dbReference>
<keyword evidence="4 6" id="KW-0862">Zinc</keyword>
<keyword evidence="7" id="KW-1133">Transmembrane helix</keyword>
<evidence type="ECO:0000256" key="3">
    <source>
        <dbReference type="ARBA" id="ARBA00022801"/>
    </source>
</evidence>
<reference evidence="9 10" key="1">
    <citation type="submission" date="2021-06" db="EMBL/GenBank/DDBJ databases">
        <title>Rheinheimera indica sp. nov., isolated from deep-sea sediment.</title>
        <authorList>
            <person name="Wang Z."/>
            <person name="Zhang X.-Y."/>
        </authorList>
    </citation>
    <scope>NUCLEOTIDE SEQUENCE [LARGE SCALE GENOMIC DNA]</scope>
    <source>
        <strain evidence="9 10">SM2107</strain>
    </source>
</reference>
<dbReference type="Proteomes" id="UP000704611">
    <property type="component" value="Unassembled WGS sequence"/>
</dbReference>
<evidence type="ECO:0000256" key="5">
    <source>
        <dbReference type="ARBA" id="ARBA00023049"/>
    </source>
</evidence>
<comment type="cofactor">
    <cofactor evidence="6">
        <name>Zn(2+)</name>
        <dbReference type="ChEBI" id="CHEBI:29105"/>
    </cofactor>
    <text evidence="6">Binds 1 zinc ion per subunit.</text>
</comment>
<feature type="domain" description="Peptidase M48" evidence="8">
    <location>
        <begin position="145"/>
        <end position="234"/>
    </location>
</feature>
<evidence type="ECO:0000256" key="7">
    <source>
        <dbReference type="SAM" id="Phobius"/>
    </source>
</evidence>
<keyword evidence="5 6" id="KW-0482">Metalloprotease</keyword>
<comment type="caution">
    <text evidence="9">The sequence shown here is derived from an EMBL/GenBank/DDBJ whole genome shotgun (WGS) entry which is preliminary data.</text>
</comment>
<keyword evidence="7" id="KW-0472">Membrane</keyword>
<name>A0ABS6MNC6_9GAMM</name>
<dbReference type="Pfam" id="PF01435">
    <property type="entry name" value="Peptidase_M48"/>
    <property type="match status" value="1"/>
</dbReference>